<proteinExistence type="predicted"/>
<sequence>MLKSVSEIRVNKKSIRKTAMDFGIPYQTLRNRRRGHNAPDNFGKETLFTEEERLGLVDVTDMIQRFGYGVSNAALQKYSGEIAFRFGRRPVDKPISTCWLYRFLQRWQSRVVSKKPSALESNRAKTSTTERVE</sequence>
<accession>A0A9D4KXA1</accession>
<reference evidence="1" key="1">
    <citation type="journal article" date="2019" name="bioRxiv">
        <title>The Genome of the Zebra Mussel, Dreissena polymorpha: A Resource for Invasive Species Research.</title>
        <authorList>
            <person name="McCartney M.A."/>
            <person name="Auch B."/>
            <person name="Kono T."/>
            <person name="Mallez S."/>
            <person name="Zhang Y."/>
            <person name="Obille A."/>
            <person name="Becker A."/>
            <person name="Abrahante J.E."/>
            <person name="Garbe J."/>
            <person name="Badalamenti J.P."/>
            <person name="Herman A."/>
            <person name="Mangelson H."/>
            <person name="Liachko I."/>
            <person name="Sullivan S."/>
            <person name="Sone E.D."/>
            <person name="Koren S."/>
            <person name="Silverstein K.A.T."/>
            <person name="Beckman K.B."/>
            <person name="Gohl D.M."/>
        </authorList>
    </citation>
    <scope>NUCLEOTIDE SEQUENCE</scope>
    <source>
        <strain evidence="1">Duluth1</strain>
        <tissue evidence="1">Whole animal</tissue>
    </source>
</reference>
<organism evidence="1 2">
    <name type="scientific">Dreissena polymorpha</name>
    <name type="common">Zebra mussel</name>
    <name type="synonym">Mytilus polymorpha</name>
    <dbReference type="NCBI Taxonomy" id="45954"/>
    <lineage>
        <taxon>Eukaryota</taxon>
        <taxon>Metazoa</taxon>
        <taxon>Spiralia</taxon>
        <taxon>Lophotrochozoa</taxon>
        <taxon>Mollusca</taxon>
        <taxon>Bivalvia</taxon>
        <taxon>Autobranchia</taxon>
        <taxon>Heteroconchia</taxon>
        <taxon>Euheterodonta</taxon>
        <taxon>Imparidentia</taxon>
        <taxon>Neoheterodontei</taxon>
        <taxon>Myida</taxon>
        <taxon>Dreissenoidea</taxon>
        <taxon>Dreissenidae</taxon>
        <taxon>Dreissena</taxon>
    </lineage>
</organism>
<keyword evidence="2" id="KW-1185">Reference proteome</keyword>
<reference evidence="1" key="2">
    <citation type="submission" date="2020-11" db="EMBL/GenBank/DDBJ databases">
        <authorList>
            <person name="McCartney M.A."/>
            <person name="Auch B."/>
            <person name="Kono T."/>
            <person name="Mallez S."/>
            <person name="Becker A."/>
            <person name="Gohl D.M."/>
            <person name="Silverstein K.A.T."/>
            <person name="Koren S."/>
            <person name="Bechman K.B."/>
            <person name="Herman A."/>
            <person name="Abrahante J.E."/>
            <person name="Garbe J."/>
        </authorList>
    </citation>
    <scope>NUCLEOTIDE SEQUENCE</scope>
    <source>
        <strain evidence="1">Duluth1</strain>
        <tissue evidence="1">Whole animal</tissue>
    </source>
</reference>
<comment type="caution">
    <text evidence="1">The sequence shown here is derived from an EMBL/GenBank/DDBJ whole genome shotgun (WGS) entry which is preliminary data.</text>
</comment>
<name>A0A9D4KXA1_DREPO</name>
<dbReference type="Proteomes" id="UP000828390">
    <property type="component" value="Unassembled WGS sequence"/>
</dbReference>
<protein>
    <recommendedName>
        <fullName evidence="3">HTH CENPB-type domain-containing protein</fullName>
    </recommendedName>
</protein>
<dbReference type="AlphaFoldDB" id="A0A9D4KXA1"/>
<evidence type="ECO:0000313" key="1">
    <source>
        <dbReference type="EMBL" id="KAH3847374.1"/>
    </source>
</evidence>
<dbReference type="EMBL" id="JAIWYP010000003">
    <property type="protein sequence ID" value="KAH3847374.1"/>
    <property type="molecule type" value="Genomic_DNA"/>
</dbReference>
<gene>
    <name evidence="1" type="ORF">DPMN_089695</name>
</gene>
<evidence type="ECO:0000313" key="2">
    <source>
        <dbReference type="Proteomes" id="UP000828390"/>
    </source>
</evidence>
<evidence type="ECO:0008006" key="3">
    <source>
        <dbReference type="Google" id="ProtNLM"/>
    </source>
</evidence>